<evidence type="ECO:0000313" key="3">
    <source>
        <dbReference type="Proteomes" id="UP000076079"/>
    </source>
</evidence>
<dbReference type="EMBL" id="CP015136">
    <property type="protein sequence ID" value="AMY11397.1"/>
    <property type="molecule type" value="Genomic_DNA"/>
</dbReference>
<feature type="compositionally biased region" description="Low complexity" evidence="1">
    <location>
        <begin position="105"/>
        <end position="115"/>
    </location>
</feature>
<reference evidence="2 3" key="1">
    <citation type="journal article" date="2016" name="Genome Announc.">
        <title>First Complete Genome Sequence of a Subdivision 6 Acidobacterium Strain.</title>
        <authorList>
            <person name="Huang S."/>
            <person name="Vieira S."/>
            <person name="Bunk B."/>
            <person name="Riedel T."/>
            <person name="Sproer C."/>
            <person name="Overmann J."/>
        </authorList>
    </citation>
    <scope>NUCLEOTIDE SEQUENCE [LARGE SCALE GENOMIC DNA]</scope>
    <source>
        <strain evidence="3">DSM 100886 HEG_-6_39</strain>
    </source>
</reference>
<evidence type="ECO:0000256" key="1">
    <source>
        <dbReference type="SAM" id="MobiDB-lite"/>
    </source>
</evidence>
<name>A0A143PRN9_LUTPR</name>
<feature type="region of interest" description="Disordered" evidence="1">
    <location>
        <begin position="101"/>
        <end position="123"/>
    </location>
</feature>
<proteinExistence type="predicted"/>
<dbReference type="AlphaFoldDB" id="A0A143PRN9"/>
<organism evidence="2 3">
    <name type="scientific">Luteitalea pratensis</name>
    <dbReference type="NCBI Taxonomy" id="1855912"/>
    <lineage>
        <taxon>Bacteria</taxon>
        <taxon>Pseudomonadati</taxon>
        <taxon>Acidobacteriota</taxon>
        <taxon>Vicinamibacteria</taxon>
        <taxon>Vicinamibacterales</taxon>
        <taxon>Vicinamibacteraceae</taxon>
        <taxon>Luteitalea</taxon>
    </lineage>
</organism>
<evidence type="ECO:0000313" key="2">
    <source>
        <dbReference type="EMBL" id="AMY11397.1"/>
    </source>
</evidence>
<dbReference type="KEGG" id="abac:LuPra_04647"/>
<feature type="region of interest" description="Disordered" evidence="1">
    <location>
        <begin position="1"/>
        <end position="40"/>
    </location>
</feature>
<protein>
    <submittedName>
        <fullName evidence="2">Uncharacterized protein</fullName>
    </submittedName>
</protein>
<dbReference type="Proteomes" id="UP000076079">
    <property type="component" value="Chromosome"/>
</dbReference>
<accession>A0A143PRN9</accession>
<keyword evidence="3" id="KW-1185">Reference proteome</keyword>
<gene>
    <name evidence="2" type="ORF">LuPra_04647</name>
</gene>
<feature type="compositionally biased region" description="Low complexity" evidence="1">
    <location>
        <begin position="21"/>
        <end position="31"/>
    </location>
</feature>
<sequence>MASESASRSGRGRLGEPSLPASIASESASRSGRGRLGEPSLPASIALESTSAVWPWTARRAVPTCVHRLGVDVRGLAVDGSESRPYLRPWPRSRRPGLVVDGSESRPYLRPSPWSRRPRSGRGRLGEPSLLASIALESTSAVWPWTARRAVPTCVHRLGVGVPVWRGRLGEPSLPASIALESTSPVWSWTARRAVPTCVHGLGVGVPCLVVDGSEDARRWTARKTAGDGRLGEPSLPASMASESASRSGRGRLGEPSLPASIALESTSAVWPWTARRAVPTCVHRLGVGVPVWSWTARRAVPTCVHGLGVGVPVWSWTARRAVPTCVHGLGVGVPGLVVDGSESRPYHHDQKDTRKPICRFSGTLLWLVTLPKLALRGLISGSP</sequence>
<feature type="compositionally biased region" description="Low complexity" evidence="1">
    <location>
        <begin position="238"/>
        <end position="248"/>
    </location>
</feature>
<reference evidence="3" key="2">
    <citation type="submission" date="2016-04" db="EMBL/GenBank/DDBJ databases">
        <title>First Complete Genome Sequence of a Subdivision 6 Acidobacterium.</title>
        <authorList>
            <person name="Huang S."/>
            <person name="Vieira S."/>
            <person name="Bunk B."/>
            <person name="Riedel T."/>
            <person name="Sproeer C."/>
            <person name="Overmann J."/>
        </authorList>
    </citation>
    <scope>NUCLEOTIDE SEQUENCE [LARGE SCALE GENOMIC DNA]</scope>
    <source>
        <strain evidence="3">DSM 100886 HEG_-6_39</strain>
    </source>
</reference>
<feature type="region of interest" description="Disordered" evidence="1">
    <location>
        <begin position="223"/>
        <end position="256"/>
    </location>
</feature>
<dbReference type="STRING" id="1855912.LuPra_04647"/>